<evidence type="ECO:0000256" key="1">
    <source>
        <dbReference type="ARBA" id="ARBA00023015"/>
    </source>
</evidence>
<keyword evidence="3" id="KW-0804">Transcription</keyword>
<dbReference type="CDD" id="cd00090">
    <property type="entry name" value="HTH_ARSR"/>
    <property type="match status" value="1"/>
</dbReference>
<organism evidence="4 5">
    <name type="scientific">Archaeoglobus fulgidus DSM 8774</name>
    <dbReference type="NCBI Taxonomy" id="1344584"/>
    <lineage>
        <taxon>Archaea</taxon>
        <taxon>Methanobacteriati</taxon>
        <taxon>Methanobacteriota</taxon>
        <taxon>Archaeoglobi</taxon>
        <taxon>Archaeoglobales</taxon>
        <taxon>Archaeoglobaceae</taxon>
        <taxon>Archaeoglobus</taxon>
    </lineage>
</organism>
<dbReference type="GO" id="GO:0043200">
    <property type="term" value="P:response to amino acid"/>
    <property type="evidence" value="ECO:0007669"/>
    <property type="project" value="TreeGrafter"/>
</dbReference>
<dbReference type="RefSeq" id="WP_010878617.1">
    <property type="nucleotide sequence ID" value="NZ_CP006577.1"/>
</dbReference>
<dbReference type="InterPro" id="IPR019888">
    <property type="entry name" value="Tscrpt_reg_AsnC-like"/>
</dbReference>
<dbReference type="SMART" id="SM00344">
    <property type="entry name" value="HTH_ASNC"/>
    <property type="match status" value="1"/>
</dbReference>
<dbReference type="GO" id="GO:0043565">
    <property type="term" value="F:sequence-specific DNA binding"/>
    <property type="evidence" value="ECO:0007669"/>
    <property type="project" value="InterPro"/>
</dbReference>
<dbReference type="PRINTS" id="PR00033">
    <property type="entry name" value="HTHASNC"/>
</dbReference>
<dbReference type="KEGG" id="afg:AFULGI_00012180"/>
<dbReference type="PANTHER" id="PTHR30154:SF34">
    <property type="entry name" value="TRANSCRIPTIONAL REGULATOR AZLB"/>
    <property type="match status" value="1"/>
</dbReference>
<gene>
    <name evidence="4" type="ORF">AFULGI_00012180</name>
</gene>
<evidence type="ECO:0000313" key="4">
    <source>
        <dbReference type="EMBL" id="AIG97997.1"/>
    </source>
</evidence>
<dbReference type="PANTHER" id="PTHR30154">
    <property type="entry name" value="LEUCINE-RESPONSIVE REGULATORY PROTEIN"/>
    <property type="match status" value="1"/>
</dbReference>
<dbReference type="InterPro" id="IPR000485">
    <property type="entry name" value="AsnC-type_HTH_dom"/>
</dbReference>
<keyword evidence="2" id="KW-0238">DNA-binding</keyword>
<dbReference type="AlphaFoldDB" id="A0A075WE69"/>
<keyword evidence="1" id="KW-0805">Transcription regulation</keyword>
<dbReference type="GO" id="GO:0005829">
    <property type="term" value="C:cytosol"/>
    <property type="evidence" value="ECO:0007669"/>
    <property type="project" value="TreeGrafter"/>
</dbReference>
<dbReference type="Pfam" id="PF13412">
    <property type="entry name" value="HTH_24"/>
    <property type="match status" value="1"/>
</dbReference>
<reference evidence="4 5" key="1">
    <citation type="submission" date="2013-07" db="EMBL/GenBank/DDBJ databases">
        <title>Genome of Archaeoglobus fulgidus.</title>
        <authorList>
            <person name="Fiebig A."/>
            <person name="Birkeland N.-K."/>
        </authorList>
    </citation>
    <scope>NUCLEOTIDE SEQUENCE [LARGE SCALE GENOMIC DNA]</scope>
    <source>
        <strain evidence="4 5">DSM 8774</strain>
    </source>
</reference>
<dbReference type="InterPro" id="IPR036388">
    <property type="entry name" value="WH-like_DNA-bd_sf"/>
</dbReference>
<evidence type="ECO:0000256" key="2">
    <source>
        <dbReference type="ARBA" id="ARBA00023125"/>
    </source>
</evidence>
<accession>A0A075WE69</accession>
<protein>
    <submittedName>
        <fullName evidence="4">Transcriptional regulator</fullName>
    </submittedName>
</protein>
<dbReference type="HOGENOM" id="CLU_1551740_0_0_2"/>
<dbReference type="InterPro" id="IPR036390">
    <property type="entry name" value="WH_DNA-bd_sf"/>
</dbReference>
<sequence length="155" mass="17878">MIDEKNLKILEAIAKGLSLEEIAEYAGVSKKTAYNRIKMLEDMGIVKKVKRTWEIDYKKAECDTIGILLLGVHNDYEGLKKITERLAKFDFVEKIYKLVGSNYNLLVVVRYKNLKELVSEGEKFLEWLQRSGIKIDSMAQFVGETVKDSRRTILL</sequence>
<name>A0A075WE69_ARCFL</name>
<proteinExistence type="predicted"/>
<dbReference type="Gene3D" id="1.10.10.10">
    <property type="entry name" value="Winged helix-like DNA-binding domain superfamily/Winged helix DNA-binding domain"/>
    <property type="match status" value="1"/>
</dbReference>
<dbReference type="InterPro" id="IPR011991">
    <property type="entry name" value="ArsR-like_HTH"/>
</dbReference>
<dbReference type="GeneID" id="24794726"/>
<dbReference type="SUPFAM" id="SSF46785">
    <property type="entry name" value="Winged helix' DNA-binding domain"/>
    <property type="match status" value="1"/>
</dbReference>
<dbReference type="Gene3D" id="3.30.70.920">
    <property type="match status" value="1"/>
</dbReference>
<evidence type="ECO:0000256" key="3">
    <source>
        <dbReference type="ARBA" id="ARBA00023163"/>
    </source>
</evidence>
<dbReference type="EMBL" id="CP006577">
    <property type="protein sequence ID" value="AIG97997.1"/>
    <property type="molecule type" value="Genomic_DNA"/>
</dbReference>
<evidence type="ECO:0000313" key="5">
    <source>
        <dbReference type="Proteomes" id="UP000028501"/>
    </source>
</evidence>
<dbReference type="Proteomes" id="UP000028501">
    <property type="component" value="Chromosome"/>
</dbReference>